<keyword evidence="3" id="KW-1185">Reference proteome</keyword>
<proteinExistence type="predicted"/>
<dbReference type="PANTHER" id="PTHR47022">
    <property type="entry name" value="BTB AND MATH DOMAIN-CONTAINING PROTEIN 36-RELATED"/>
    <property type="match status" value="1"/>
</dbReference>
<dbReference type="CDD" id="cd18186">
    <property type="entry name" value="BTB_POZ_ZBTB_KLHL-like"/>
    <property type="match status" value="1"/>
</dbReference>
<evidence type="ECO:0000313" key="3">
    <source>
        <dbReference type="Proteomes" id="UP000038045"/>
    </source>
</evidence>
<dbReference type="InterPro" id="IPR008974">
    <property type="entry name" value="TRAF-like"/>
</dbReference>
<dbReference type="SMART" id="SM00225">
    <property type="entry name" value="BTB"/>
    <property type="match status" value="1"/>
</dbReference>
<protein>
    <submittedName>
        <fullName evidence="4">BTB domain-containing protein</fullName>
    </submittedName>
</protein>
<dbReference type="SMART" id="SM00061">
    <property type="entry name" value="MATH"/>
    <property type="match status" value="1"/>
</dbReference>
<dbReference type="SUPFAM" id="SSF54695">
    <property type="entry name" value="POZ domain"/>
    <property type="match status" value="1"/>
</dbReference>
<evidence type="ECO:0000259" key="1">
    <source>
        <dbReference type="PROSITE" id="PS50097"/>
    </source>
</evidence>
<dbReference type="Pfam" id="PF00917">
    <property type="entry name" value="MATH"/>
    <property type="match status" value="1"/>
</dbReference>
<dbReference type="PROSITE" id="PS50144">
    <property type="entry name" value="MATH"/>
    <property type="match status" value="1"/>
</dbReference>
<dbReference type="PROSITE" id="PS50097">
    <property type="entry name" value="BTB"/>
    <property type="match status" value="1"/>
</dbReference>
<dbReference type="PANTHER" id="PTHR47022:SF1">
    <property type="entry name" value="BTB AND MATH DOMAIN-CONTAINING PROTEIN 36-RELATED"/>
    <property type="match status" value="1"/>
</dbReference>
<name>A0A0N4ZU73_PARTI</name>
<dbReference type="Proteomes" id="UP000038045">
    <property type="component" value="Unplaced"/>
</dbReference>
<dbReference type="Gene3D" id="3.30.710.10">
    <property type="entry name" value="Potassium Channel Kv1.1, Chain A"/>
    <property type="match status" value="1"/>
</dbReference>
<dbReference type="InterPro" id="IPR011333">
    <property type="entry name" value="SKP1/BTB/POZ_sf"/>
</dbReference>
<evidence type="ECO:0000259" key="2">
    <source>
        <dbReference type="PROSITE" id="PS50144"/>
    </source>
</evidence>
<dbReference type="WBParaSite" id="PTRK_0001213900.1">
    <property type="protein sequence ID" value="PTRK_0001213900.1"/>
    <property type="gene ID" value="PTRK_0001213900"/>
</dbReference>
<dbReference type="Gene3D" id="2.60.210.10">
    <property type="entry name" value="Apoptosis, Tumor Necrosis Factor Receptor Associated Protein 2, Chain A"/>
    <property type="match status" value="1"/>
</dbReference>
<dbReference type="CDD" id="cd00121">
    <property type="entry name" value="MATH"/>
    <property type="match status" value="1"/>
</dbReference>
<feature type="domain" description="BTB" evidence="1">
    <location>
        <begin position="168"/>
        <end position="235"/>
    </location>
</feature>
<accession>A0A0N4ZU73</accession>
<sequence length="326" mass="38029">MKWEDKRIYVVSGQLNEGVIKLSIIDASHFSKKVYTPFISICNLPFRLSAKTECSKRTNNQKYFSLYVDCYPDSESCLWSCLAEVEIRIKASNLNDNDIVKCFQHDYTYKTNNMGYPSFVEWEKLIDETNSFLHEGTLTIEATIKIINIFGIREKITYDFTQSESLTSDVKLNIDGINIYVNKDYLSLLSPVFKTMFYSSFVESNMKEVCLQQINIDDFIELLEVIYPSHKEINDKNVGVLLELGDRFEISYVMEKCEKFLMDNDKISFASKLVWSDTYRLPKLQDACLSTFKSASDLKTFRYSDEYRNISDATKVALYEKFFKLF</sequence>
<evidence type="ECO:0000313" key="4">
    <source>
        <dbReference type="WBParaSite" id="PTRK_0001213900.1"/>
    </source>
</evidence>
<dbReference type="Pfam" id="PF00651">
    <property type="entry name" value="BTB"/>
    <property type="match status" value="1"/>
</dbReference>
<dbReference type="InterPro" id="IPR002083">
    <property type="entry name" value="MATH/TRAF_dom"/>
</dbReference>
<dbReference type="SUPFAM" id="SSF49599">
    <property type="entry name" value="TRAF domain-like"/>
    <property type="match status" value="1"/>
</dbReference>
<dbReference type="InterPro" id="IPR000210">
    <property type="entry name" value="BTB/POZ_dom"/>
</dbReference>
<dbReference type="AlphaFoldDB" id="A0A0N4ZU73"/>
<reference evidence="4" key="1">
    <citation type="submission" date="2017-02" db="UniProtKB">
        <authorList>
            <consortium name="WormBaseParasite"/>
        </authorList>
    </citation>
    <scope>IDENTIFICATION</scope>
</reference>
<feature type="domain" description="MATH" evidence="2">
    <location>
        <begin position="17"/>
        <end position="144"/>
    </location>
</feature>
<dbReference type="STRING" id="131310.A0A0N4ZU73"/>
<organism evidence="3 4">
    <name type="scientific">Parastrongyloides trichosuri</name>
    <name type="common">Possum-specific nematode worm</name>
    <dbReference type="NCBI Taxonomy" id="131310"/>
    <lineage>
        <taxon>Eukaryota</taxon>
        <taxon>Metazoa</taxon>
        <taxon>Ecdysozoa</taxon>
        <taxon>Nematoda</taxon>
        <taxon>Chromadorea</taxon>
        <taxon>Rhabditida</taxon>
        <taxon>Tylenchina</taxon>
        <taxon>Panagrolaimomorpha</taxon>
        <taxon>Strongyloidoidea</taxon>
        <taxon>Strongyloididae</taxon>
        <taxon>Parastrongyloides</taxon>
    </lineage>
</organism>